<keyword evidence="4" id="KW-0378">Hydrolase</keyword>
<evidence type="ECO:0000256" key="3">
    <source>
        <dbReference type="SAM" id="SignalP"/>
    </source>
</evidence>
<evidence type="ECO:0000256" key="2">
    <source>
        <dbReference type="SAM" id="MobiDB-lite"/>
    </source>
</evidence>
<dbReference type="EMBL" id="JACHFB010000018">
    <property type="protein sequence ID" value="MBB6213860.1"/>
    <property type="molecule type" value="Genomic_DNA"/>
</dbReference>
<gene>
    <name evidence="4" type="ORF">HNP67_001355</name>
</gene>
<dbReference type="GO" id="GO:0004527">
    <property type="term" value="F:exonuclease activity"/>
    <property type="evidence" value="ECO:0007669"/>
    <property type="project" value="UniProtKB-KW"/>
</dbReference>
<accession>A0A7W9ZMH0</accession>
<feature type="compositionally biased region" description="Basic and acidic residues" evidence="2">
    <location>
        <begin position="110"/>
        <end position="192"/>
    </location>
</feature>
<feature type="signal peptide" evidence="3">
    <location>
        <begin position="1"/>
        <end position="24"/>
    </location>
</feature>
<organism evidence="4 5">
    <name type="scientific">Borreliella californiensis</name>
    <dbReference type="NCBI Taxonomy" id="373543"/>
    <lineage>
        <taxon>Bacteria</taxon>
        <taxon>Pseudomonadati</taxon>
        <taxon>Spirochaetota</taxon>
        <taxon>Spirochaetia</taxon>
        <taxon>Spirochaetales</taxon>
        <taxon>Borreliaceae</taxon>
        <taxon>Borreliella</taxon>
    </lineage>
</organism>
<keyword evidence="4" id="KW-0540">Nuclease</keyword>
<feature type="chain" id="PRO_5031156014" evidence="3">
    <location>
        <begin position="25"/>
        <end position="345"/>
    </location>
</feature>
<name>A0A7W9ZMH0_9SPIR</name>
<comment type="caution">
    <text evidence="4">The sequence shown here is derived from an EMBL/GenBank/DDBJ whole genome shotgun (WGS) entry which is preliminary data.</text>
</comment>
<keyword evidence="4" id="KW-0269">Exonuclease</keyword>
<feature type="region of interest" description="Disordered" evidence="2">
    <location>
        <begin position="67"/>
        <end position="192"/>
    </location>
</feature>
<feature type="coiled-coil region" evidence="1">
    <location>
        <begin position="250"/>
        <end position="320"/>
    </location>
</feature>
<sequence>MNKKMKIFIVCAVFTLISSCKNFAADKDIKQNVKEQVQGFLDKILDPKDKITSSGSKADELARKLQEEELMQGDDPNGRVLGPPPVLPASGHDSTPILKAKEQSGGQQEGKVEKAEAEVKEEKAKETEKEKKEQAKVEKEVQVEQVEVEKEDKAKKEGEEQKGEKKQEEARAEEAKQEAEQQKQEEEKRQVETEIKTLSAKIEEISENINVIERQISVGAQGVIDRITGPIYDDFTDDENSAIYQTWNLEDEESSELEKLLKELSDTRSELRTKLNEGNQKYTGGEEPKLKDSVSVSEIKEDLEKLKSKLEEVKSYLEDSSKFEDIKGYITTDISYDGCVLRSSK</sequence>
<dbReference type="PROSITE" id="PS51257">
    <property type="entry name" value="PROKAR_LIPOPROTEIN"/>
    <property type="match status" value="1"/>
</dbReference>
<dbReference type="RefSeq" id="WP_184125711.1">
    <property type="nucleotide sequence ID" value="NZ_CP179439.1"/>
</dbReference>
<dbReference type="Pfam" id="PF06780">
    <property type="entry name" value="Erp_C"/>
    <property type="match status" value="1"/>
</dbReference>
<evidence type="ECO:0000256" key="1">
    <source>
        <dbReference type="SAM" id="Coils"/>
    </source>
</evidence>
<reference evidence="4 5" key="1">
    <citation type="submission" date="2020-08" db="EMBL/GenBank/DDBJ databases">
        <title>Genomic Encyclopedia of Type Strains, Phase IV (KMG-IV): sequencing the most valuable type-strain genomes for metagenomic binning, comparative biology and taxonomic classification.</title>
        <authorList>
            <person name="Goeker M."/>
        </authorList>
    </citation>
    <scope>NUCLEOTIDE SEQUENCE [LARGE SCALE GENOMIC DNA]</scope>
    <source>
        <strain evidence="4 5">DSM 17989</strain>
    </source>
</reference>
<protein>
    <submittedName>
        <fullName evidence="4">DNA repair exonuclease SbcCD ATPase subunit</fullName>
    </submittedName>
</protein>
<evidence type="ECO:0000313" key="5">
    <source>
        <dbReference type="Proteomes" id="UP000536100"/>
    </source>
</evidence>
<dbReference type="AlphaFoldDB" id="A0A7W9ZMH0"/>
<dbReference type="InterPro" id="IPR009618">
    <property type="entry name" value="Erp"/>
</dbReference>
<evidence type="ECO:0000313" key="4">
    <source>
        <dbReference type="EMBL" id="MBB6213860.1"/>
    </source>
</evidence>
<keyword evidence="3" id="KW-0732">Signal</keyword>
<proteinExistence type="predicted"/>
<dbReference type="Proteomes" id="UP000536100">
    <property type="component" value="Unassembled WGS sequence"/>
</dbReference>
<keyword evidence="1" id="KW-0175">Coiled coil</keyword>